<gene>
    <name evidence="11" type="ORF">LUZ63_012761</name>
</gene>
<accession>A0A9Q0C7A5</accession>
<dbReference type="GO" id="GO:0008270">
    <property type="term" value="F:zinc ion binding"/>
    <property type="evidence" value="ECO:0007669"/>
    <property type="project" value="UniProtKB-KW"/>
</dbReference>
<keyword evidence="3 8" id="KW-0863">Zinc-finger</keyword>
<evidence type="ECO:0000256" key="7">
    <source>
        <dbReference type="ARBA" id="ARBA00023242"/>
    </source>
</evidence>
<evidence type="ECO:0000256" key="5">
    <source>
        <dbReference type="ARBA" id="ARBA00023015"/>
    </source>
</evidence>
<dbReference type="PROSITE" id="PS00028">
    <property type="entry name" value="ZINC_FINGER_C2H2_1"/>
    <property type="match status" value="1"/>
</dbReference>
<keyword evidence="12" id="KW-1185">Reference proteome</keyword>
<dbReference type="InterPro" id="IPR036236">
    <property type="entry name" value="Znf_C2H2_sf"/>
</dbReference>
<keyword evidence="7" id="KW-0539">Nucleus</keyword>
<evidence type="ECO:0000256" key="8">
    <source>
        <dbReference type="PROSITE-ProRule" id="PRU00042"/>
    </source>
</evidence>
<dbReference type="EMBL" id="JAMQYH010000004">
    <property type="protein sequence ID" value="KAJ1688606.1"/>
    <property type="molecule type" value="Genomic_DNA"/>
</dbReference>
<comment type="caution">
    <text evidence="11">The sequence shown here is derived from an EMBL/GenBank/DDBJ whole genome shotgun (WGS) entry which is preliminary data.</text>
</comment>
<reference evidence="11" key="1">
    <citation type="journal article" date="2022" name="Cell">
        <title>Repeat-based holocentromeres influence genome architecture and karyotype evolution.</title>
        <authorList>
            <person name="Hofstatter P.G."/>
            <person name="Thangavel G."/>
            <person name="Lux T."/>
            <person name="Neumann P."/>
            <person name="Vondrak T."/>
            <person name="Novak P."/>
            <person name="Zhang M."/>
            <person name="Costa L."/>
            <person name="Castellani M."/>
            <person name="Scott A."/>
            <person name="Toegelov H."/>
            <person name="Fuchs J."/>
            <person name="Mata-Sucre Y."/>
            <person name="Dias Y."/>
            <person name="Vanzela A.L.L."/>
            <person name="Huettel B."/>
            <person name="Almeida C.C.S."/>
            <person name="Simkova H."/>
            <person name="Souza G."/>
            <person name="Pedrosa-Harand A."/>
            <person name="Macas J."/>
            <person name="Mayer K.F.X."/>
            <person name="Houben A."/>
            <person name="Marques A."/>
        </authorList>
    </citation>
    <scope>NUCLEOTIDE SEQUENCE</scope>
    <source>
        <strain evidence="11">RhyBre1mFocal</strain>
    </source>
</reference>
<keyword evidence="4" id="KW-0862">Zinc</keyword>
<evidence type="ECO:0000313" key="11">
    <source>
        <dbReference type="EMBL" id="KAJ1688606.1"/>
    </source>
</evidence>
<evidence type="ECO:0000256" key="1">
    <source>
        <dbReference type="ARBA" id="ARBA00004123"/>
    </source>
</evidence>
<dbReference type="AlphaFoldDB" id="A0A9Q0C7A5"/>
<protein>
    <recommendedName>
        <fullName evidence="10">C2H2-type domain-containing protein</fullName>
    </recommendedName>
</protein>
<dbReference type="InterPro" id="IPR052426">
    <property type="entry name" value="Plant_dev_regulator"/>
</dbReference>
<feature type="compositionally biased region" description="Basic residues" evidence="9">
    <location>
        <begin position="82"/>
        <end position="91"/>
    </location>
</feature>
<dbReference type="SUPFAM" id="SSF57667">
    <property type="entry name" value="beta-beta-alpha zinc fingers"/>
    <property type="match status" value="1"/>
</dbReference>
<feature type="compositionally biased region" description="Low complexity" evidence="9">
    <location>
        <begin position="93"/>
        <end position="109"/>
    </location>
</feature>
<sequence>MDQTSKYVMWSKRRPWINPRPQASLLASAYRYNNHSSALDTSWEEQAFAEDTLLHVWPPRSYSCTFCRREFRSAQALGGHMNVHRRDRARLRQQQPASPNSQSNPNTPSDDCKTDPTVNQYPNNYNHDTSYESVMKDHKPKDPILTALIVNNTDREEILVPKDLTRMVVGSLKRKDHCRINELEEALNSKRRCVTPAEFPLFARSNSPIRLQQLQNEVTLKSSVCPIEELDLELRLGYCPKII</sequence>
<feature type="region of interest" description="Disordered" evidence="9">
    <location>
        <begin position="78"/>
        <end position="127"/>
    </location>
</feature>
<dbReference type="PANTHER" id="PTHR45801:SF5">
    <property type="entry name" value="OS05G0286100 PROTEIN"/>
    <property type="match status" value="1"/>
</dbReference>
<proteinExistence type="predicted"/>
<dbReference type="Gene3D" id="3.30.160.60">
    <property type="entry name" value="Classic Zinc Finger"/>
    <property type="match status" value="1"/>
</dbReference>
<organism evidence="11 12">
    <name type="scientific">Rhynchospora breviuscula</name>
    <dbReference type="NCBI Taxonomy" id="2022672"/>
    <lineage>
        <taxon>Eukaryota</taxon>
        <taxon>Viridiplantae</taxon>
        <taxon>Streptophyta</taxon>
        <taxon>Embryophyta</taxon>
        <taxon>Tracheophyta</taxon>
        <taxon>Spermatophyta</taxon>
        <taxon>Magnoliopsida</taxon>
        <taxon>Liliopsida</taxon>
        <taxon>Poales</taxon>
        <taxon>Cyperaceae</taxon>
        <taxon>Cyperoideae</taxon>
        <taxon>Rhynchosporeae</taxon>
        <taxon>Rhynchospora</taxon>
    </lineage>
</organism>
<evidence type="ECO:0000256" key="4">
    <source>
        <dbReference type="ARBA" id="ARBA00022833"/>
    </source>
</evidence>
<dbReference type="GO" id="GO:0005634">
    <property type="term" value="C:nucleus"/>
    <property type="evidence" value="ECO:0007669"/>
    <property type="project" value="UniProtKB-SubCell"/>
</dbReference>
<keyword evidence="5" id="KW-0805">Transcription regulation</keyword>
<feature type="compositionally biased region" description="Polar residues" evidence="9">
    <location>
        <begin position="116"/>
        <end position="127"/>
    </location>
</feature>
<dbReference type="Proteomes" id="UP001151287">
    <property type="component" value="Unassembled WGS sequence"/>
</dbReference>
<dbReference type="PANTHER" id="PTHR45801">
    <property type="entry name" value="OS07G0101800 PROTEIN"/>
    <property type="match status" value="1"/>
</dbReference>
<evidence type="ECO:0000256" key="6">
    <source>
        <dbReference type="ARBA" id="ARBA00023163"/>
    </source>
</evidence>
<dbReference type="OrthoDB" id="1708403at2759"/>
<keyword evidence="6" id="KW-0804">Transcription</keyword>
<name>A0A9Q0C7A5_9POAL</name>
<dbReference type="Pfam" id="PF13912">
    <property type="entry name" value="zf-C2H2_6"/>
    <property type="match status" value="1"/>
</dbReference>
<evidence type="ECO:0000256" key="3">
    <source>
        <dbReference type="ARBA" id="ARBA00022771"/>
    </source>
</evidence>
<dbReference type="InterPro" id="IPR013087">
    <property type="entry name" value="Znf_C2H2_type"/>
</dbReference>
<evidence type="ECO:0000256" key="9">
    <source>
        <dbReference type="SAM" id="MobiDB-lite"/>
    </source>
</evidence>
<comment type="subcellular location">
    <subcellularLocation>
        <location evidence="1">Nucleus</location>
    </subcellularLocation>
</comment>
<evidence type="ECO:0000259" key="10">
    <source>
        <dbReference type="PROSITE" id="PS50157"/>
    </source>
</evidence>
<evidence type="ECO:0000256" key="2">
    <source>
        <dbReference type="ARBA" id="ARBA00022723"/>
    </source>
</evidence>
<evidence type="ECO:0000313" key="12">
    <source>
        <dbReference type="Proteomes" id="UP001151287"/>
    </source>
</evidence>
<dbReference type="PROSITE" id="PS50157">
    <property type="entry name" value="ZINC_FINGER_C2H2_2"/>
    <property type="match status" value="1"/>
</dbReference>
<feature type="domain" description="C2H2-type" evidence="10">
    <location>
        <begin position="62"/>
        <end position="89"/>
    </location>
</feature>
<keyword evidence="2" id="KW-0479">Metal-binding</keyword>